<dbReference type="InterPro" id="IPR006059">
    <property type="entry name" value="SBP"/>
</dbReference>
<keyword evidence="3" id="KW-1185">Reference proteome</keyword>
<evidence type="ECO:0000313" key="2">
    <source>
        <dbReference type="EMBL" id="TWJ15335.1"/>
    </source>
</evidence>
<protein>
    <submittedName>
        <fullName evidence="2">Carbohydrate ABC transporter substrate-binding protein, CUT1 family (TC 3.A.1.1.-)</fullName>
    </submittedName>
</protein>
<sequence>MRGSIRPGASSRRARTFTLVTGLSMVSVLAAGCLGGGGEESAGDPDRNADATEFTLTITSNAIKGGKNSEGATWIEDYVIPEFERIQAEKGVTANVEFAPVGVDDADYKSSLGLDLETGKGADIIDIDGIWVGEFAESGFIAPLDDVVGVEAVSAWDGWGQIQESVQQNASYNGERYGVPTGTDGRVIFYNKDVFEAAGLPTDWQPTSWQEILEAAETIKAESPDVIPLQLNAGTAMGEATTMQGFLPLLAGAGAEIHADDKWQGDTEAVRQVLEVYETVYGTGLGDPTLQQEAKGRDRSFQLFAEGEVGMLLESDYFWRSVVNPDQGVAPMENRDEVVGYAKIPAVTPGAGVGGQDFVSMSGGSARVINPNTEYPQQAWELLQFMNSAEATKEQVAGSPRITHRDDVNAEVLSGDPMLTFIAEEVVPLTLFRPGRLEYVDVSIAVQEATYAVVEGATAAEAAQQYQAALEDVVDAGAIATG</sequence>
<dbReference type="InterPro" id="IPR050490">
    <property type="entry name" value="Bact_solute-bd_prot1"/>
</dbReference>
<dbReference type="Proteomes" id="UP000321617">
    <property type="component" value="Unassembled WGS sequence"/>
</dbReference>
<evidence type="ECO:0000313" key="3">
    <source>
        <dbReference type="Proteomes" id="UP000321617"/>
    </source>
</evidence>
<proteinExistence type="predicted"/>
<dbReference type="PROSITE" id="PS51257">
    <property type="entry name" value="PROKAR_LIPOPROTEIN"/>
    <property type="match status" value="1"/>
</dbReference>
<dbReference type="Pfam" id="PF01547">
    <property type="entry name" value="SBP_bac_1"/>
    <property type="match status" value="1"/>
</dbReference>
<dbReference type="RefSeq" id="WP_211354292.1">
    <property type="nucleotide sequence ID" value="NZ_BAABIJ010000001.1"/>
</dbReference>
<dbReference type="EMBL" id="VLLL01000005">
    <property type="protein sequence ID" value="TWJ15335.1"/>
    <property type="molecule type" value="Genomic_DNA"/>
</dbReference>
<feature type="signal peptide" evidence="1">
    <location>
        <begin position="1"/>
        <end position="30"/>
    </location>
</feature>
<comment type="caution">
    <text evidence="2">The sequence shown here is derived from an EMBL/GenBank/DDBJ whole genome shotgun (WGS) entry which is preliminary data.</text>
</comment>
<dbReference type="SUPFAM" id="SSF53850">
    <property type="entry name" value="Periplasmic binding protein-like II"/>
    <property type="match status" value="1"/>
</dbReference>
<name>A0A562VBS3_9ACTN</name>
<gene>
    <name evidence="2" type="ORF">LX16_1036</name>
</gene>
<accession>A0A562VBS3</accession>
<dbReference type="AlphaFoldDB" id="A0A562VBS3"/>
<feature type="chain" id="PRO_5021784507" evidence="1">
    <location>
        <begin position="31"/>
        <end position="482"/>
    </location>
</feature>
<dbReference type="PANTHER" id="PTHR43649:SF14">
    <property type="entry name" value="BLR3389 PROTEIN"/>
    <property type="match status" value="1"/>
</dbReference>
<organism evidence="2 3">
    <name type="scientific">Stackebrandtia albiflava</name>
    <dbReference type="NCBI Taxonomy" id="406432"/>
    <lineage>
        <taxon>Bacteria</taxon>
        <taxon>Bacillati</taxon>
        <taxon>Actinomycetota</taxon>
        <taxon>Actinomycetes</taxon>
        <taxon>Glycomycetales</taxon>
        <taxon>Glycomycetaceae</taxon>
        <taxon>Stackebrandtia</taxon>
    </lineage>
</organism>
<dbReference type="Gene3D" id="3.40.190.10">
    <property type="entry name" value="Periplasmic binding protein-like II"/>
    <property type="match status" value="2"/>
</dbReference>
<dbReference type="PANTHER" id="PTHR43649">
    <property type="entry name" value="ARABINOSE-BINDING PROTEIN-RELATED"/>
    <property type="match status" value="1"/>
</dbReference>
<keyword evidence="1" id="KW-0732">Signal</keyword>
<reference evidence="2 3" key="1">
    <citation type="journal article" date="2013" name="Stand. Genomic Sci.">
        <title>Genomic Encyclopedia of Type Strains, Phase I: The one thousand microbial genomes (KMG-I) project.</title>
        <authorList>
            <person name="Kyrpides N.C."/>
            <person name="Woyke T."/>
            <person name="Eisen J.A."/>
            <person name="Garrity G."/>
            <person name="Lilburn T.G."/>
            <person name="Beck B.J."/>
            <person name="Whitman W.B."/>
            <person name="Hugenholtz P."/>
            <person name="Klenk H.P."/>
        </authorList>
    </citation>
    <scope>NUCLEOTIDE SEQUENCE [LARGE SCALE GENOMIC DNA]</scope>
    <source>
        <strain evidence="2 3">DSM 45044</strain>
    </source>
</reference>
<evidence type="ECO:0000256" key="1">
    <source>
        <dbReference type="SAM" id="SignalP"/>
    </source>
</evidence>